<dbReference type="AlphaFoldDB" id="A0A366HRV6"/>
<dbReference type="InterPro" id="IPR016161">
    <property type="entry name" value="Ald_DH/histidinol_DH"/>
</dbReference>
<dbReference type="RefSeq" id="WP_113958409.1">
    <property type="nucleotide sequence ID" value="NZ_QNRR01000003.1"/>
</dbReference>
<dbReference type="PANTHER" id="PTHR43353">
    <property type="entry name" value="SUCCINATE-SEMIALDEHYDE DEHYDROGENASE, MITOCHONDRIAL"/>
    <property type="match status" value="1"/>
</dbReference>
<evidence type="ECO:0000313" key="4">
    <source>
        <dbReference type="Proteomes" id="UP000253426"/>
    </source>
</evidence>
<dbReference type="PANTHER" id="PTHR43353:SF3">
    <property type="entry name" value="ALDEHYDE DEHYDROGENASE-RELATED"/>
    <property type="match status" value="1"/>
</dbReference>
<dbReference type="InterPro" id="IPR050740">
    <property type="entry name" value="Aldehyde_DH_Superfamily"/>
</dbReference>
<dbReference type="Gene3D" id="3.40.309.10">
    <property type="entry name" value="Aldehyde Dehydrogenase, Chain A, domain 2"/>
    <property type="match status" value="1"/>
</dbReference>
<gene>
    <name evidence="3" type="ORF">DES53_103280</name>
</gene>
<evidence type="ECO:0000313" key="3">
    <source>
        <dbReference type="EMBL" id="RBP45282.1"/>
    </source>
</evidence>
<evidence type="ECO:0000256" key="1">
    <source>
        <dbReference type="ARBA" id="ARBA00023002"/>
    </source>
</evidence>
<keyword evidence="4" id="KW-1185">Reference proteome</keyword>
<dbReference type="SUPFAM" id="SSF53720">
    <property type="entry name" value="ALDH-like"/>
    <property type="match status" value="1"/>
</dbReference>
<accession>A0A366HRV6</accession>
<dbReference type="InterPro" id="IPR044151">
    <property type="entry name" value="ALDH_KGSADH"/>
</dbReference>
<protein>
    <submittedName>
        <fullName evidence="3">NADP-dependent aldehyde dehydrogenase</fullName>
    </submittedName>
</protein>
<dbReference type="Proteomes" id="UP000253426">
    <property type="component" value="Unassembled WGS sequence"/>
</dbReference>
<proteinExistence type="predicted"/>
<dbReference type="GO" id="GO:0016620">
    <property type="term" value="F:oxidoreductase activity, acting on the aldehyde or oxo group of donors, NAD or NADP as acceptor"/>
    <property type="evidence" value="ECO:0007669"/>
    <property type="project" value="InterPro"/>
</dbReference>
<dbReference type="InterPro" id="IPR015590">
    <property type="entry name" value="Aldehyde_DH_dom"/>
</dbReference>
<reference evidence="3 4" key="1">
    <citation type="submission" date="2018-06" db="EMBL/GenBank/DDBJ databases">
        <title>Genomic Encyclopedia of Type Strains, Phase IV (KMG-IV): sequencing the most valuable type-strain genomes for metagenomic binning, comparative biology and taxonomic classification.</title>
        <authorList>
            <person name="Goeker M."/>
        </authorList>
    </citation>
    <scope>NUCLEOTIDE SEQUENCE [LARGE SCALE GENOMIC DNA]</scope>
    <source>
        <strain evidence="3 4">DSM 25532</strain>
    </source>
</reference>
<keyword evidence="1" id="KW-0560">Oxidoreductase</keyword>
<dbReference type="EMBL" id="QNRR01000003">
    <property type="protein sequence ID" value="RBP45282.1"/>
    <property type="molecule type" value="Genomic_DNA"/>
</dbReference>
<dbReference type="CDD" id="cd07129">
    <property type="entry name" value="ALDH_KGSADH"/>
    <property type="match status" value="1"/>
</dbReference>
<sequence>MTLHGQSIIAGKTVDSTGEAFTATNPATGKSLEPVFHESPVDQADAALKAADAAFDEFRAKSPEERASFLEAIADGIDALGDALLKRANEETGLPMVRVTGERGRTTSQARLFAKLVREGTWLEARIDKAIPDRAPLPKPDVRRMMVPVGPVVVFGASNFPLAISVAGTDTVSALGAGCPVVVKAHPGHPGTSEMIGRVITEAAEKTGMPAGVFSMVQGKGSEIGMALVKHPLTAAVAFTGSLKGGRALFDAAASRPNPISFYGELGSVNPVFLLPGALQQRAPQIAEAFVTSLTMGVGQFCTNPGLVFGVQSDELKQFMEKTSSLIKGWQPASMLHAGISNSFDTGVARVIATPGVDLVARSQTPASKEASQATAALFSTDTAGFESQASLREEIFGPSSVVTHVGSKEELERIAESFDGQLTASIHGTEDDLREHARLVRILERKAGRIIFNGFGTGIEVCPSMHHGGPYPSSTHSHFTSIGTAAIYRFVRPVCYQGFPDDCLPAAIQNKNVTGAWRMVDGEMTKGDA</sequence>
<dbReference type="OrthoDB" id="9770537at2"/>
<dbReference type="Pfam" id="PF00171">
    <property type="entry name" value="Aldedh"/>
    <property type="match status" value="1"/>
</dbReference>
<dbReference type="Gene3D" id="3.40.605.10">
    <property type="entry name" value="Aldehyde Dehydrogenase, Chain A, domain 1"/>
    <property type="match status" value="1"/>
</dbReference>
<name>A0A366HRV6_9BACT</name>
<feature type="domain" description="Aldehyde dehydrogenase" evidence="2">
    <location>
        <begin position="15"/>
        <end position="474"/>
    </location>
</feature>
<dbReference type="InterPro" id="IPR016163">
    <property type="entry name" value="Ald_DH_C"/>
</dbReference>
<organism evidence="3 4">
    <name type="scientific">Roseimicrobium gellanilyticum</name>
    <dbReference type="NCBI Taxonomy" id="748857"/>
    <lineage>
        <taxon>Bacteria</taxon>
        <taxon>Pseudomonadati</taxon>
        <taxon>Verrucomicrobiota</taxon>
        <taxon>Verrucomicrobiia</taxon>
        <taxon>Verrucomicrobiales</taxon>
        <taxon>Verrucomicrobiaceae</taxon>
        <taxon>Roseimicrobium</taxon>
    </lineage>
</organism>
<dbReference type="InterPro" id="IPR016162">
    <property type="entry name" value="Ald_DH_N"/>
</dbReference>
<evidence type="ECO:0000259" key="2">
    <source>
        <dbReference type="Pfam" id="PF00171"/>
    </source>
</evidence>
<comment type="caution">
    <text evidence="3">The sequence shown here is derived from an EMBL/GenBank/DDBJ whole genome shotgun (WGS) entry which is preliminary data.</text>
</comment>